<dbReference type="PROSITE" id="PS51257">
    <property type="entry name" value="PROKAR_LIPOPROTEIN"/>
    <property type="match status" value="1"/>
</dbReference>
<reference evidence="4" key="1">
    <citation type="submission" date="2022-07" db="EMBL/GenBank/DDBJ databases">
        <title>Taxonomic analysis of Microcella humidisoli nov. sp., isolated from riverside soil.</title>
        <authorList>
            <person name="Molina K.M."/>
            <person name="Kim S.B."/>
        </authorList>
    </citation>
    <scope>NUCLEOTIDE SEQUENCE</scope>
    <source>
        <strain evidence="4">MMS21-STM10</strain>
    </source>
</reference>
<feature type="chain" id="PRO_5047272749" evidence="2">
    <location>
        <begin position="27"/>
        <end position="288"/>
    </location>
</feature>
<dbReference type="Gene3D" id="3.40.190.10">
    <property type="entry name" value="Periplasmic binding protein-like II"/>
    <property type="match status" value="2"/>
</dbReference>
<dbReference type="PROSITE" id="PS51318">
    <property type="entry name" value="TAT"/>
    <property type="match status" value="1"/>
</dbReference>
<dbReference type="SMART" id="SM00062">
    <property type="entry name" value="PBPb"/>
    <property type="match status" value="1"/>
</dbReference>
<keyword evidence="5" id="KW-1185">Reference proteome</keyword>
<dbReference type="RefSeq" id="WP_255159838.1">
    <property type="nucleotide sequence ID" value="NZ_CP101497.1"/>
</dbReference>
<dbReference type="Proteomes" id="UP001060039">
    <property type="component" value="Chromosome"/>
</dbReference>
<accession>A0ABY5FX37</accession>
<feature type="domain" description="Solute-binding protein family 3/N-terminal" evidence="3">
    <location>
        <begin position="52"/>
        <end position="281"/>
    </location>
</feature>
<evidence type="ECO:0000256" key="1">
    <source>
        <dbReference type="ARBA" id="ARBA00022729"/>
    </source>
</evidence>
<dbReference type="PANTHER" id="PTHR35936:SF17">
    <property type="entry name" value="ARGININE-BINDING EXTRACELLULAR PROTEIN ARTP"/>
    <property type="match status" value="1"/>
</dbReference>
<gene>
    <name evidence="4" type="ORF">NNL39_00880</name>
</gene>
<dbReference type="InterPro" id="IPR001638">
    <property type="entry name" value="Solute-binding_3/MltF_N"/>
</dbReference>
<organism evidence="4 5">
    <name type="scientific">Microcella humidisoli</name>
    <dbReference type="NCBI Taxonomy" id="2963406"/>
    <lineage>
        <taxon>Bacteria</taxon>
        <taxon>Bacillati</taxon>
        <taxon>Actinomycetota</taxon>
        <taxon>Actinomycetes</taxon>
        <taxon>Micrococcales</taxon>
        <taxon>Microbacteriaceae</taxon>
        <taxon>Microcella</taxon>
    </lineage>
</organism>
<dbReference type="PANTHER" id="PTHR35936">
    <property type="entry name" value="MEMBRANE-BOUND LYTIC MUREIN TRANSGLYCOSYLASE F"/>
    <property type="match status" value="1"/>
</dbReference>
<dbReference type="SUPFAM" id="SSF53850">
    <property type="entry name" value="Periplasmic binding protein-like II"/>
    <property type="match status" value="1"/>
</dbReference>
<evidence type="ECO:0000259" key="3">
    <source>
        <dbReference type="SMART" id="SM00062"/>
    </source>
</evidence>
<dbReference type="InterPro" id="IPR006311">
    <property type="entry name" value="TAT_signal"/>
</dbReference>
<sequence length="288" mass="29534">MFRSPRRARRVAALTAGLAAAALTLAACTPAAEAPVEEPAEGELTGLVTEGKLTIATGEPAYFPYVIDDAPESGEGFEAAIAYAVAEELGFAAEDVVWVRTSFEAAIQPGPKDFDFNLQQYTITDERAANVDFSSPYYSTPQAVVTVEGSPAAEAGSLADLEGLLVGAATGTTSFTAIEEQIAPSAGAQAFNTNDDAVLALQNGTVDAIVVDLPTAFFLTGVILDGGVLLGQLPADAGISDEWGLVLAKDSPLTAAVTAAVDALRDSGRLAEIADEWLGADAGAPILQ</sequence>
<evidence type="ECO:0000313" key="4">
    <source>
        <dbReference type="EMBL" id="UTT62707.1"/>
    </source>
</evidence>
<dbReference type="Pfam" id="PF00497">
    <property type="entry name" value="SBP_bac_3"/>
    <property type="match status" value="1"/>
</dbReference>
<protein>
    <submittedName>
        <fullName evidence="4">Transporter substrate-binding domain-containing protein</fullName>
    </submittedName>
</protein>
<feature type="signal peptide" evidence="2">
    <location>
        <begin position="1"/>
        <end position="26"/>
    </location>
</feature>
<dbReference type="EMBL" id="CP101497">
    <property type="protein sequence ID" value="UTT62707.1"/>
    <property type="molecule type" value="Genomic_DNA"/>
</dbReference>
<keyword evidence="1 2" id="KW-0732">Signal</keyword>
<evidence type="ECO:0000313" key="5">
    <source>
        <dbReference type="Proteomes" id="UP001060039"/>
    </source>
</evidence>
<name>A0ABY5FX37_9MICO</name>
<proteinExistence type="predicted"/>
<dbReference type="CDD" id="cd13530">
    <property type="entry name" value="PBP2_peptides_like"/>
    <property type="match status" value="1"/>
</dbReference>
<evidence type="ECO:0000256" key="2">
    <source>
        <dbReference type="SAM" id="SignalP"/>
    </source>
</evidence>